<dbReference type="Gene3D" id="1.10.30.50">
    <property type="match status" value="1"/>
</dbReference>
<dbReference type="AlphaFoldDB" id="A0A9X1S2M9"/>
<protein>
    <recommendedName>
        <fullName evidence="4">HNH endonuclease</fullName>
    </recommendedName>
</protein>
<keyword evidence="3" id="KW-1185">Reference proteome</keyword>
<evidence type="ECO:0000313" key="2">
    <source>
        <dbReference type="EMBL" id="MCC2032189.1"/>
    </source>
</evidence>
<dbReference type="Proteomes" id="UP001139354">
    <property type="component" value="Unassembled WGS sequence"/>
</dbReference>
<proteinExistence type="predicted"/>
<accession>A0A9X1S2M9</accession>
<name>A0A9X1S2M9_9MICO</name>
<dbReference type="CDD" id="cd00085">
    <property type="entry name" value="HNHc"/>
    <property type="match status" value="1"/>
</dbReference>
<dbReference type="InterPro" id="IPR003615">
    <property type="entry name" value="HNH_nuc"/>
</dbReference>
<dbReference type="EMBL" id="JAGTTN010000002">
    <property type="protein sequence ID" value="MCC2032189.1"/>
    <property type="molecule type" value="Genomic_DNA"/>
</dbReference>
<sequence>MTSHHKHPTYVRNARIIRTATNQRLKSGIAVQCIGCGGPITPEQRFDVGHRIDASRGGSHDLDNLGPQHRRENRSAGGRIGALHTNAQSRRARGLPTW</sequence>
<feature type="compositionally biased region" description="Basic and acidic residues" evidence="1">
    <location>
        <begin position="51"/>
        <end position="74"/>
    </location>
</feature>
<comment type="caution">
    <text evidence="2">The sequence shown here is derived from an EMBL/GenBank/DDBJ whole genome shotgun (WGS) entry which is preliminary data.</text>
</comment>
<organism evidence="2 3">
    <name type="scientific">Microbacterium allomyrinae</name>
    <dbReference type="NCBI Taxonomy" id="2830666"/>
    <lineage>
        <taxon>Bacteria</taxon>
        <taxon>Bacillati</taxon>
        <taxon>Actinomycetota</taxon>
        <taxon>Actinomycetes</taxon>
        <taxon>Micrococcales</taxon>
        <taxon>Microbacteriaceae</taxon>
        <taxon>Microbacterium</taxon>
    </lineage>
</organism>
<evidence type="ECO:0000256" key="1">
    <source>
        <dbReference type="SAM" id="MobiDB-lite"/>
    </source>
</evidence>
<reference evidence="2" key="1">
    <citation type="submission" date="2021-04" db="EMBL/GenBank/DDBJ databases">
        <title>Microbacterium tenobrionis sp. nov. and Microbacterium allomyrinae sp. nov., isolated from larvae of Tenobrio molitor and Allomyrina dichotoma, respectively.</title>
        <authorList>
            <person name="Lee S.D."/>
        </authorList>
    </citation>
    <scope>NUCLEOTIDE SEQUENCE</scope>
    <source>
        <strain evidence="2">BWT-G7</strain>
    </source>
</reference>
<evidence type="ECO:0008006" key="4">
    <source>
        <dbReference type="Google" id="ProtNLM"/>
    </source>
</evidence>
<evidence type="ECO:0000313" key="3">
    <source>
        <dbReference type="Proteomes" id="UP001139354"/>
    </source>
</evidence>
<feature type="region of interest" description="Disordered" evidence="1">
    <location>
        <begin position="51"/>
        <end position="98"/>
    </location>
</feature>
<gene>
    <name evidence="2" type="ORF">KEC57_08320</name>
</gene>
<dbReference type="RefSeq" id="WP_229384101.1">
    <property type="nucleotide sequence ID" value="NZ_JAGTTN010000002.1"/>
</dbReference>